<feature type="compositionally biased region" description="Pro residues" evidence="1">
    <location>
        <begin position="4171"/>
        <end position="4180"/>
    </location>
</feature>
<feature type="domain" description="IPT/TIG" evidence="4">
    <location>
        <begin position="3389"/>
        <end position="3510"/>
    </location>
</feature>
<feature type="region of interest" description="Disordered" evidence="1">
    <location>
        <begin position="4150"/>
        <end position="4235"/>
    </location>
</feature>
<reference evidence="6" key="1">
    <citation type="journal article" date="2015" name="PLoS Genet.">
        <title>Genome Sequence and Transcriptome Analyses of Chrysochromulina tobin: Metabolic Tools for Enhanced Algal Fitness in the Prominent Order Prymnesiales (Haptophyceae).</title>
        <authorList>
            <person name="Hovde B.T."/>
            <person name="Deodato C.R."/>
            <person name="Hunsperger H.M."/>
            <person name="Ryken S.A."/>
            <person name="Yost W."/>
            <person name="Jha R.K."/>
            <person name="Patterson J."/>
            <person name="Monnat R.J. Jr."/>
            <person name="Barlow S.B."/>
            <person name="Starkenburg S.R."/>
            <person name="Cattolico R.A."/>
        </authorList>
    </citation>
    <scope>NUCLEOTIDE SEQUENCE</scope>
    <source>
        <strain evidence="6">CCMP291</strain>
    </source>
</reference>
<dbReference type="InterPro" id="IPR003961">
    <property type="entry name" value="FN3_dom"/>
</dbReference>
<feature type="domain" description="IPT/TIG" evidence="4">
    <location>
        <begin position="1453"/>
        <end position="1545"/>
    </location>
</feature>
<dbReference type="CDD" id="cd00102">
    <property type="entry name" value="IPT"/>
    <property type="match status" value="7"/>
</dbReference>
<evidence type="ECO:0000256" key="2">
    <source>
        <dbReference type="SAM" id="SignalP"/>
    </source>
</evidence>
<feature type="domain" description="IPT/TIG" evidence="4">
    <location>
        <begin position="313"/>
        <end position="400"/>
    </location>
</feature>
<feature type="compositionally biased region" description="Gly residues" evidence="1">
    <location>
        <begin position="4186"/>
        <end position="4216"/>
    </location>
</feature>
<feature type="domain" description="IPT/TIG" evidence="4">
    <location>
        <begin position="4328"/>
        <end position="4425"/>
    </location>
</feature>
<dbReference type="Proteomes" id="UP000037460">
    <property type="component" value="Unassembled WGS sequence"/>
</dbReference>
<keyword evidence="6" id="KW-1185">Reference proteome</keyword>
<evidence type="ECO:0000256" key="1">
    <source>
        <dbReference type="SAM" id="MobiDB-lite"/>
    </source>
</evidence>
<feature type="domain" description="IPT/TIG" evidence="4">
    <location>
        <begin position="1356"/>
        <end position="1440"/>
    </location>
</feature>
<keyword evidence="2" id="KW-0732">Signal</keyword>
<protein>
    <submittedName>
        <fullName evidence="5">Uncharacterized protein</fullName>
    </submittedName>
</protein>
<feature type="domain" description="IPT/TIG" evidence="4">
    <location>
        <begin position="4773"/>
        <end position="4867"/>
    </location>
</feature>
<feature type="domain" description="IPT/TIG" evidence="4">
    <location>
        <begin position="5394"/>
        <end position="5484"/>
    </location>
</feature>
<dbReference type="SUPFAM" id="SSF81296">
    <property type="entry name" value="E set domains"/>
    <property type="match status" value="13"/>
</dbReference>
<organism evidence="5 6">
    <name type="scientific">Chrysochromulina tobinii</name>
    <dbReference type="NCBI Taxonomy" id="1460289"/>
    <lineage>
        <taxon>Eukaryota</taxon>
        <taxon>Haptista</taxon>
        <taxon>Haptophyta</taxon>
        <taxon>Prymnesiophyceae</taxon>
        <taxon>Prymnesiales</taxon>
        <taxon>Chrysochromulinaceae</taxon>
        <taxon>Chrysochromulina</taxon>
    </lineage>
</organism>
<dbReference type="SMART" id="SM00429">
    <property type="entry name" value="IPT"/>
    <property type="match status" value="21"/>
</dbReference>
<feature type="region of interest" description="Disordered" evidence="1">
    <location>
        <begin position="730"/>
        <end position="773"/>
    </location>
</feature>
<proteinExistence type="predicted"/>
<feature type="domain" description="IPT/TIG" evidence="4">
    <location>
        <begin position="3970"/>
        <end position="4042"/>
    </location>
</feature>
<dbReference type="SUPFAM" id="SSF49265">
    <property type="entry name" value="Fibronectin type III"/>
    <property type="match status" value="1"/>
</dbReference>
<dbReference type="InterPro" id="IPR031148">
    <property type="entry name" value="Plexin"/>
</dbReference>
<feature type="domain" description="IPT/TIG" evidence="4">
    <location>
        <begin position="846"/>
        <end position="950"/>
    </location>
</feature>
<feature type="domain" description="IPT/TIG" evidence="4">
    <location>
        <begin position="4561"/>
        <end position="4668"/>
    </location>
</feature>
<dbReference type="CDD" id="cd00603">
    <property type="entry name" value="IPT_PCSR"/>
    <property type="match status" value="4"/>
</dbReference>
<feature type="domain" description="IPT/TIG" evidence="4">
    <location>
        <begin position="5734"/>
        <end position="5825"/>
    </location>
</feature>
<feature type="domain" description="Fibronectin type-III" evidence="3">
    <location>
        <begin position="165"/>
        <end position="273"/>
    </location>
</feature>
<dbReference type="EMBL" id="JWZX01003281">
    <property type="protein sequence ID" value="KOO22386.1"/>
    <property type="molecule type" value="Genomic_DNA"/>
</dbReference>
<feature type="domain" description="IPT/TIG" evidence="4">
    <location>
        <begin position="2193"/>
        <end position="2291"/>
    </location>
</feature>
<feature type="compositionally biased region" description="Gly residues" evidence="1">
    <location>
        <begin position="730"/>
        <end position="745"/>
    </location>
</feature>
<dbReference type="Pfam" id="PF01833">
    <property type="entry name" value="TIG"/>
    <property type="match status" value="9"/>
</dbReference>
<evidence type="ECO:0000259" key="4">
    <source>
        <dbReference type="SMART" id="SM00429"/>
    </source>
</evidence>
<dbReference type="GO" id="GO:0017154">
    <property type="term" value="F:semaphorin receptor activity"/>
    <property type="evidence" value="ECO:0007669"/>
    <property type="project" value="InterPro"/>
</dbReference>
<feature type="domain" description="IPT/TIG" evidence="4">
    <location>
        <begin position="3272"/>
        <end position="3386"/>
    </location>
</feature>
<feature type="domain" description="IPT/TIG" evidence="4">
    <location>
        <begin position="5271"/>
        <end position="5392"/>
    </location>
</feature>
<feature type="domain" description="IPT/TIG" evidence="4">
    <location>
        <begin position="3628"/>
        <end position="3725"/>
    </location>
</feature>
<evidence type="ECO:0000313" key="5">
    <source>
        <dbReference type="EMBL" id="KOO22386.1"/>
    </source>
</evidence>
<feature type="domain" description="IPT/TIG" evidence="4">
    <location>
        <begin position="4869"/>
        <end position="4969"/>
    </location>
</feature>
<sequence>MRRTGMACSALLLIVTVSTSPNHADLPPIFLSLEGSVVADGTERAFNLAASTLHLVLSGDAWAPDVAVNGSASRAALLGSFASQQPLAASGWTAVVGPVLGSASLLRASPTLLTLSLPQLPCYDLLVPELVTVRVPGAAIASGRSVVAPSLRISAIAQITPPRWGSVLTPPRELGRNCTHVTLSWDPPYFDGGTALSGYRLETRRADGSDPPPTAVDEPGVLVSAADGTLWRRDSTLLSPLAVPGGAVTGVLGPLLAGVAYEVRVRAFSVGTGCTHLEGRSWDDLGSATDELTYSLNGEAYLRPRLAWTYYAPPTISSLQPADGPASGGQEITVRGDGFMNLVAGGASAARCRFGTHTTRVLEIRNATLLVCAAPQDLAARDAALAAPLPAIRADGTGGGIGDDVTFPLEHSARHCCLEGAGAARVGGGMGYTSRLACQESCVANPSCRFFSYAGVLGRCDLCSSCTDESSAAESSALYESYRRVEPALPALLPFELSLNGQQFELSDADRTFELGYLMYATASYNVSTTGGPTTGGTLVTITGRGFARAAARATSTRARFGTLWWERNATLAVRCRFGAAGSTTPIQLRDDEIVCPTPPLPSGMALRGDSSVAAELTLRSGRATLPLTVALNAARFNGGSVYGSGEPAPAAHDEAFDVAHFEVAPDFNVTLYEQHISELLPPGGPTAGGTQVQIAGRWLHAFAPHAAMCRFGKLPSPAISLGEVDADGGGDYGSGAQEGSGSGSGDYASGGDSSGEVALGEDSSPISGLRCTAPSPDPATYVQDWPTSAIPFRLALNYQPRPCEPSVGLVAPAFGPGTFDSNECGEGFRGSFRPAQGMPFHYYAPPTISSIFPVRGVFSGGVALTLKGHGFHSRLAALGVPILCGFGLSGPTPYPPPNTTSVATLDAATGAFRCSSPARLAAGADEAVSVALNGHDFEGGGEHSRFAYIAPLLPRTSFPLGGPVAGGSVVHVLSAGLLNRTDGTLRCRFGDAEGAADYVALERHDVEGELDRTNFDVALARNETGVLRCVAPRAHVAGATALLVRNFDRDTYENATTAPRDDPNSSYYDRYYSARLHSWYPLGLDGNPEMSGFDWSLFDLGMRGFGALGPLPTDSLRGDALIEGGSLRLTQGAQLDALGDEDRDVPSLTRSRAAAHRASLRSSTGSLVLARADMAPAAVIHHFEAAFELSQPGHSFSGRGISFCYGLPPEGNLSFGEEGTRSGLNVHVITLDARPPANQLRVSYDGRELETLTLGTALREATWANMTIRYDEYGLAVTHNGRRRIVSLPIYGYAPTTAWHFSVGARAGPHGDTHLVDNLRIRSGELLREGTVPFSVSVNGRDFAPVPGGYRYVTPPVISVASPASGPVAGGTVVTVGGFGFGSGMQLECRFQTEVVYATVLNSSAVRCVTPLAPRLNVSRPPLQPIELSISLHGAWEPPTAIATLPWLLRTRPEVSSFSPESGPLAGGTHVIVQASALAGGVDYRCRFGLPNRTVSATYDDVSETLRCVAPAHAAISALEITLNGQQYTSSGRLFSQYEPFLLRSLEPSRAASLGGALMHVSFDAFGQPSPFEAIRCRVGEAPPTEPLQYTDQWALCVVPPSYSARAVALDHTLEFNDANASTDGVLMLSTTGDAKIAEGVLMLTDPSPATPFLSAGQQIATGAKGIGSAVLTLRRPYNALHWFELSFELLIGSASHMGGFGLSINLGELNTSLVTSCEAYPSLWGPNTLGHQDGRAAPGVLPPNCLATDYWEPFGEDGAGSGLRLKFLTRREHVVQGGFEPNMELYEAIEVWYAGEQLLVVPLGKTLRTSSWVPMHIRYDGDGLHVAHNGRVWIERYQIRGWSPQPSWRLGFGARGAPTLYPGSIIDVGPDGLPGEAERHWIDHLRVTSGLLVAEATAPVTLSFNGQQYAPAPAALSYYAMPAVSKITPTTGPLAGGTLVRVSGSKLGLGHENTDSFRAGYRCRYGDVPQLAGYLVNQTELELPRISHDLGSSSATCPPYARAHAHAHADCYYGSQVVNATYGDEFAQGVYGMASARGTVSCVTPSREDPRILAVELSLNGQQYTADATPYGFYTEAVLSSALPLSGPQQGGTALLINASFLGNGSDSRCRFFGLTPPELHAPWAEAHLGGESPATFDVARGLARCVSPALPEVEHGGYTGYPNAYIASLRITKNGQNYDLAGLPFSYFRQPRPLFFDPPGGPLEGHTTVTLFGGFSGGFTQDYVCRFGAVLVPATHQSVPTERLLCISPPLDNATVPELANVTHARPVPLHVSLNGQQFHSIGTYSYYDDPAFDSLTPPSGPDRGGTQVSIVGVGLAANVQPRANSSEPNSVVGVSADIVGQRALGLDGMHQFYCRFGPLGKVEGTYAAASTLRCDSPPFGATGSVARTVLVSVTLNDQDYEPAYDFQYYAEPIISALLPPTGPTVGNTSIVVVGSSTFELIDRESHFASYACQVGDAADSRQSRGQRFAAIRSQADPTRLLCTTPALLLNISQRFGFRGDEGLFPLPFTVSLNGQQFTPRTPLFVAADGTPFTPPPPAASNASNATASLGAHSMSHRAINFTFIGVLMDLNGSLALSSLPTSGPSNGATSVVVYGRPRELAGGSRYQCRVGPQLLEGTYLSDAGGIRCTTGPFAANGTYSVEVSLNGQQFTDARRDGAGARRQFAVYDPPHLVDTFPRSAPTLVATALRLSGSAFSRGSDYVCRFAHAEGLAGRGTLINGSYVEDAAEAAGHTYRHNGSSTSFGGELDGSPLMLYGDSRLEDGLLKLTRSIRNGADRQEIGFVILRDEAFFAPPQRSFTFDFLLRMGGTYNEPGGEGFSISYGDLPNPPSGIGERGAGLGLRILMRTYVHNQLLIMWAGDIVYSMGVDDLRTRADGEFAHVHIRMLGQVLELWYRGVSLIHELRCPWFEPRVEWTWALGARAGQRGDDHWIGNFTMRSSHSVHEVGAVELRVSLNDQEYTPGPTPFYVYYGEPSLTPGAAPCRAPSTSTCALAFSPTSGPSTGGTRVLMDGEALGHGYPYTCRFGNAPYPHDPFYPSDSAGHYARLSAMVAGCTEDPLNTLLPLSARGDAATCMAPPPVSTAYSHDPYADRDDSSVSKSIVPAGYVPGTTAGRNGTVRVFGSALCVAPAAQTLPVPANATSLVVLEISLNAQDYTRNGANFTYYAPPAVLGLSPSSGPLAGGTRVLVLGANLTGGSDYRCAFGTRSLQRSPVGNSTTAPVFAEAETLSATMLVCTTPPHLAPPRSLDVAVTLNGQQYSARTAPFSVHAPVDVLALSPASGPRLGATEVTLSGGPFANGSDYRCRFIPNAQSSEYWRESAGVLGGAEYWNELGAVNATVVGEAVNASALRCVSPPQLRPLVAHIETTLNGQQYTTSRRRFEYTDSLLTVSSVSPSSGPHHGGTRLVVHGHGLRLGAHYCCRLDGIVLPASLETAGRGTRLLWNGTHGVPAISNASAVDAVRCITPDAAQPNMTNQTLTSTNLTSSSVRLGVPLSVSIATNCQQYSAPHAGVTFTYFGSPPESIGSSTELGWPSSRPPVPPTPPVPGLTDFAALPLKALNFSARDLRVSGHQVSQLINTSGFTAAELWNGGYTIDELRVALPSVVEVALNGQQFTSGGARFDFFHPPAFSAVYPLLGPPAGGTSVLLTGTGFHDFGRVSAFPGAREDLRCRFGNETVFVLAPTTWVQESGVRCTSPPLSQLEVMGELRYSFDAQPNASALLGDAHIADGILVLTQPTPRQIGTFVVRPDRLVPAPTAFDASFEVLIGGGTTAWYDNAHLGDYQRGYEPLSGMGFAFNFGPFDSDVANGRRWPEGFGTAFGEQGAPHGRGLRVALITYTSRLLEVAYDGAMLIRVPLGSELRILSWALMRVLYVAAEPGAPEGSGGLSVWYDGVRRVTNLTVPGWAPNASWSWALSASTQYETATDAHWVDNLVIQGANLSLGVEFPVALTLNRREVYETGQAFRYAPSPVLSRIHPTGGPLAGGTVVSLFGVNLANGTHYKCRFGGEAPTPALGGPVLDGPVPGSLPLEQFMTPATYTGDAELAAGPSYAAFGEVLGAGVVRCVSPNVSAFVEPNRTATGDVVTLELSVNGQEYTQQSHSFSRYAPILTAVYPMSGPLAGAFRIELSGANLADGSEYRCRFELPFNVSTPRSEISPSPPPSAPLFWLKPPSPPPPQPLPELGSGDSGSGSGDSGSGGSGSGDSGSGDRGSGDIGSGDSDSGSGSPDEQGAVPTSATSDAFLHARFLVTEARLEPDARTAGRRPAHDAVVCSVPAEARYLLLRESDRRGEASELKVAVSLNAQQYTSGSESEVWWPASIASLVLYPPPTLTSISPSSGPALGGTRIAVSGANLTSGSNYTCRFNEFSREALPGTLETSLGSSVRCIAPPVVLQPCTSPSIACRVLSQRISPLDVAPNGQDYADRAAAGLQHFVSFRPPELDSITPSSGPSAGATVVDIGGVRPPTGGSDYRCRFVSAALANATALNTTATRGLPSVTVHATFDETRGVVRCVTPGLIATNATASAAVLVALNGQQYHGQVLSDGEADQVTGSMTFRFYGMPSVTAISPSCGPIEGATNLTVSGTQLGGGSDNRCRFADRPSSPSSSSQHSATARRFGGALVVNASTSAYYDGGSGSLWCLTPAGLASAVALYVEVTLNGQESTADGVTLVRYAPIALGAISPASGPVNGATMLRIEGVGAVRGLASSNGCDVRCRFASGSSVAPLDTPAVLPDLASGSVQCESPRGVGSGTLELSLNGQQYSSSRLHFAAYPPIVLHRIAPPLGPLAGGTTVLLHASNLSAVGTDLRCRFSTLDGPFVDAIATRVELAEGGAALSCLTLPRAVGVDQVRITLNGQQFSPPVQYSVLPRARVHSIYPLATPERGGIVLTVHGEGFASTDGQPELLRCQIGATTVIGTLLNQSAVRCTTPPAQAAGLARRVHLNVEQATLYRIDPTINARPEWEIPYLGYAQPTGAWPLPAPHEDVPYEAVLWWSGDSTLADLGASLFGDARLFRGSIVLTEVTESQRGGFLFLPPTVGSRAGTIKPPRASVHLTNSSTPFPTAFRLSLELTMGTGLPVTMEPPLSERESGDGFSISIGELPNAAAGELGSGNGLRISLLTRRNLLSVSYAERSLLSTPLPDAERLRSNTSFPIELIMRTNRLSLTVDGRAVLSDAPLPEWAVDVQPEWRVGLEALDGLRVLNGSRAEAGSAEAGSGVIGIGDDGSGDGGSGDGAMLGYDSQGEVRGNVTLTISLNEQDFEPSTLTFSYYEHPIILAISPHAGPVRGQTRVTVIMSASEAGGLPWRPDLIPLTARAECRFGSEKVVPASWGGGIIATEPYHDNESQLASPPINATGLALTCVTPMLTAGQHPLSMSLNRQDYRLDGSPNFTFYEPSAISSVLPSGGPRRGGTIVTLTGTLAPAHVSARPALCRFGRHAVAATVDTAQGALRCTSPSAAAAGVEIEGDMLASDGQLPLDTAQLEMSRWNGTLPTGVTGASHAAYTAAIGGRAQRGSEARSIVLVQGAEHAAGHLAIIPHRIGEHVALRWFEAHFEAFSYGTAGLSISVGDVPGYVGQSGGGSALRVLFAKRWRSLTISYAGERLRVVTLEEDQLQGLDPDDEWFGVDCTSGADGRVDCANVPPRWRSVRLAYLEDGLHLSFDEQPIVTGLALPRWAPASDWRLVFGASTEFGYGRLALRALRLRTDAAVGSIPLPLSVSLNGQQFEPEDSFAQYAHPEIWSVAPSAGPVLGGTRILVRGLTFGISASEHRCRFGVDGLVDATRYEATGLLACISPALTDSSLLAAANGTRAGTAPMVHLATLNFTIELRRDGQLLGSEPAGQGSFTYYTVGAIAGLGLHPASGPINGGTLLSLVVGGLANSSGLFSISCRYDLRGLRVARRAVDLARAADVELVASAAGFNASRVEQPALTVAASYGTAVGGIEGRAILCLSPAVNLTDAQMIAGSGAELPVAISLNAQQYTPLQIAFHLHEHPQLALVSPACGPVGGETRLTVVGDQLRGGSAYRCRLGNSSATNATYESTLQGDLIHCATPREGLTTLLRGEIHGGQRSPAVLYVSLNAQQYVDVPTGRLAPGTAPGFAPADAFSLYLDPPRANLVRPIPDESLPVVPSFVASLDSRNGTRSGVVTIFSHVYFGGCDYRCRFGGSGAATATGSFRERDGGIRCQAPIRPADTSVELWVSLNGQQFVPTNTTLTWT</sequence>
<dbReference type="InterPro" id="IPR014756">
    <property type="entry name" value="Ig_E-set"/>
</dbReference>
<dbReference type="PANTHER" id="PTHR22625:SF70">
    <property type="entry name" value="PLEXIN A, ISOFORM A"/>
    <property type="match status" value="1"/>
</dbReference>
<feature type="signal peptide" evidence="2">
    <location>
        <begin position="1"/>
        <end position="24"/>
    </location>
</feature>
<gene>
    <name evidence="5" type="ORF">Ctob_003539</name>
</gene>
<comment type="caution">
    <text evidence="5">The sequence shown here is derived from an EMBL/GenBank/DDBJ whole genome shotgun (WGS) entry which is preliminary data.</text>
</comment>
<feature type="compositionally biased region" description="Low complexity" evidence="1">
    <location>
        <begin position="746"/>
        <end position="756"/>
    </location>
</feature>
<feature type="domain" description="IPT/TIG" evidence="4">
    <location>
        <begin position="2293"/>
        <end position="2413"/>
    </location>
</feature>
<feature type="domain" description="IPT/TIG" evidence="4">
    <location>
        <begin position="3170"/>
        <end position="3271"/>
    </location>
</feature>
<dbReference type="PANTHER" id="PTHR22625">
    <property type="entry name" value="PLEXIN"/>
    <property type="match status" value="1"/>
</dbReference>
<dbReference type="SMART" id="SM00060">
    <property type="entry name" value="FN3"/>
    <property type="match status" value="1"/>
</dbReference>
<feature type="compositionally biased region" description="Low complexity" evidence="1">
    <location>
        <begin position="4217"/>
        <end position="4226"/>
    </location>
</feature>
<dbReference type="InterPro" id="IPR036116">
    <property type="entry name" value="FN3_sf"/>
</dbReference>
<dbReference type="OrthoDB" id="125363at2759"/>
<evidence type="ECO:0000313" key="6">
    <source>
        <dbReference type="Proteomes" id="UP000037460"/>
    </source>
</evidence>
<dbReference type="InterPro" id="IPR013783">
    <property type="entry name" value="Ig-like_fold"/>
</dbReference>
<feature type="domain" description="IPT/TIG" evidence="4">
    <location>
        <begin position="5991"/>
        <end position="6075"/>
    </location>
</feature>
<accession>A0A0M0J712</accession>
<feature type="domain" description="IPT/TIG" evidence="4">
    <location>
        <begin position="2415"/>
        <end position="2515"/>
    </location>
</feature>
<feature type="domain" description="IPT/TIG" evidence="4">
    <location>
        <begin position="521"/>
        <end position="631"/>
    </location>
</feature>
<name>A0A0M0J712_9EUKA</name>
<feature type="region of interest" description="Disordered" evidence="1">
    <location>
        <begin position="4591"/>
        <end position="4611"/>
    </location>
</feature>
<dbReference type="Gene3D" id="2.60.40.10">
    <property type="entry name" value="Immunoglobulins"/>
    <property type="match status" value="26"/>
</dbReference>
<dbReference type="InterPro" id="IPR002909">
    <property type="entry name" value="IPT_dom"/>
</dbReference>
<evidence type="ECO:0000259" key="3">
    <source>
        <dbReference type="SMART" id="SM00060"/>
    </source>
</evidence>
<feature type="chain" id="PRO_5005601594" evidence="2">
    <location>
        <begin position="25"/>
        <end position="6215"/>
    </location>
</feature>